<dbReference type="GO" id="GO:0031048">
    <property type="term" value="P:regulatory ncRNA-mediated heterochromatin formation"/>
    <property type="evidence" value="ECO:0007669"/>
    <property type="project" value="TreeGrafter"/>
</dbReference>
<dbReference type="Proteomes" id="UP000663824">
    <property type="component" value="Unassembled WGS sequence"/>
</dbReference>
<feature type="compositionally biased region" description="Polar residues" evidence="1">
    <location>
        <begin position="297"/>
        <end position="318"/>
    </location>
</feature>
<gene>
    <name evidence="3" type="ORF">MBJ925_LOCUS841</name>
</gene>
<feature type="domain" description="BSD" evidence="2">
    <location>
        <begin position="249"/>
        <end position="284"/>
    </location>
</feature>
<feature type="compositionally biased region" description="Basic and acidic residues" evidence="1">
    <location>
        <begin position="115"/>
        <end position="127"/>
    </location>
</feature>
<dbReference type="InterPro" id="IPR005607">
    <property type="entry name" value="BSD_dom"/>
</dbReference>
<dbReference type="SUPFAM" id="SSF140383">
    <property type="entry name" value="BSD domain-like"/>
    <property type="match status" value="1"/>
</dbReference>
<dbReference type="InterPro" id="IPR048263">
    <property type="entry name" value="Arb2"/>
</dbReference>
<evidence type="ECO:0000256" key="1">
    <source>
        <dbReference type="SAM" id="MobiDB-lite"/>
    </source>
</evidence>
<dbReference type="Gene3D" id="1.10.3970.10">
    <property type="entry name" value="BSD domain"/>
    <property type="match status" value="1"/>
</dbReference>
<feature type="region of interest" description="Disordered" evidence="1">
    <location>
        <begin position="293"/>
        <end position="340"/>
    </location>
</feature>
<proteinExistence type="predicted"/>
<feature type="region of interest" description="Disordered" evidence="1">
    <location>
        <begin position="1"/>
        <end position="55"/>
    </location>
</feature>
<dbReference type="Gene3D" id="3.40.50.1820">
    <property type="entry name" value="alpha/beta hydrolase"/>
    <property type="match status" value="1"/>
</dbReference>
<dbReference type="PANTHER" id="PTHR21357">
    <property type="entry name" value="FAM172 FAMILY PROTEIN HOMOLOG CG10038"/>
    <property type="match status" value="1"/>
</dbReference>
<dbReference type="InterPro" id="IPR029058">
    <property type="entry name" value="AB_hydrolase_fold"/>
</dbReference>
<dbReference type="PANTHER" id="PTHR21357:SF4">
    <property type="entry name" value="FAM172 FAMILY PROTEIN HOMOLOG CG10038"/>
    <property type="match status" value="1"/>
</dbReference>
<evidence type="ECO:0000259" key="2">
    <source>
        <dbReference type="PROSITE" id="PS50858"/>
    </source>
</evidence>
<protein>
    <recommendedName>
        <fullName evidence="2">BSD domain-containing protein</fullName>
    </recommendedName>
</protein>
<dbReference type="SMART" id="SM00751">
    <property type="entry name" value="BSD"/>
    <property type="match status" value="1"/>
</dbReference>
<dbReference type="SUPFAM" id="SSF53474">
    <property type="entry name" value="alpha/beta-Hydrolases"/>
    <property type="match status" value="1"/>
</dbReference>
<organism evidence="3 4">
    <name type="scientific">Rotaria magnacalcarata</name>
    <dbReference type="NCBI Taxonomy" id="392030"/>
    <lineage>
        <taxon>Eukaryota</taxon>
        <taxon>Metazoa</taxon>
        <taxon>Spiralia</taxon>
        <taxon>Gnathifera</taxon>
        <taxon>Rotifera</taxon>
        <taxon>Eurotatoria</taxon>
        <taxon>Bdelloidea</taxon>
        <taxon>Philodinida</taxon>
        <taxon>Philodinidae</taxon>
        <taxon>Rotaria</taxon>
    </lineage>
</organism>
<dbReference type="InterPro" id="IPR035925">
    <property type="entry name" value="BSD_dom_sf"/>
</dbReference>
<dbReference type="GO" id="GO:0005634">
    <property type="term" value="C:nucleus"/>
    <property type="evidence" value="ECO:0007669"/>
    <property type="project" value="TreeGrafter"/>
</dbReference>
<dbReference type="EMBL" id="CAJNRE010000056">
    <property type="protein sequence ID" value="CAF1911770.1"/>
    <property type="molecule type" value="Genomic_DNA"/>
</dbReference>
<sequence>MSTTTEQEKSTVESPSHVSAETENPPLVPTSPTTDDNTVNQASVVEEEEQQAPAGVSSWFTSFGLSPNLTNQLTNLSSSFMQVTSKVSAAANTLVQKTLPQRPSSPNENEQTDQTTKHDDETTKNEDEQQVSDENSAVAGINKDLTSIFNDISSTVIKGAQQLKHVVEETSIIGGFTKEHEKFLTEKRTQQRREEAAVAPWIGYNEEDDMKNQILALSKEKRNFLRNPPPGANYHFDMAALYPVALATLDVDENLKQMRFDLVPKQINEETFWCNYFYRVSLIKQSTQLSALAHENASPQSPDETHGSKSARNRATSESQDKTHEANQEFVSEDYDGSGVSMDDIRREIEQLSVTKTNPNKANSPDLDDNEWDKALADELDDVSAEELEAQINQMLAVRNAGQPLNRAKSADQRKNHQHHEQRGHIDRNSLEEYGHYFKNGKLVSIEDDAPFEFDVYPSNEDNHRRYNAIGRLITDYIYGLLEKQCGLIRIPIPIDAKRSEPTGFFFASDNLGNAEYLMIIIHGTGAVRAGQWSRKLIMNENLQAGSQIEYIQRARACGYSVIVTNTNLHTDESSESVLNATKRIRGSESPEEHAAYVWQFYVRQCAARRICIMAHSYGGAVVLELASKFTPDFDKCVFAIALSDSPMRAYTKSFNKNVVAMLKKKAINWGASDRPVNQFLFDRDYGEVRSAGHLAHEWTSHTAFDAIFKFFEEERAKLERNRN</sequence>
<feature type="compositionally biased region" description="Polar residues" evidence="1">
    <location>
        <begin position="30"/>
        <end position="43"/>
    </location>
</feature>
<feature type="region of interest" description="Disordered" evidence="1">
    <location>
        <begin position="97"/>
        <end position="137"/>
    </location>
</feature>
<name>A0A816KJW8_9BILA</name>
<evidence type="ECO:0000313" key="4">
    <source>
        <dbReference type="Proteomes" id="UP000663824"/>
    </source>
</evidence>
<feature type="compositionally biased region" description="Basic and acidic residues" evidence="1">
    <location>
        <begin position="1"/>
        <end position="11"/>
    </location>
</feature>
<dbReference type="PROSITE" id="PS50858">
    <property type="entry name" value="BSD"/>
    <property type="match status" value="1"/>
</dbReference>
<dbReference type="AlphaFoldDB" id="A0A816KJW8"/>
<accession>A0A816KJW8</accession>
<evidence type="ECO:0000313" key="3">
    <source>
        <dbReference type="EMBL" id="CAF1911770.1"/>
    </source>
</evidence>
<dbReference type="InterPro" id="IPR053858">
    <property type="entry name" value="Arb2_dom"/>
</dbReference>
<comment type="caution">
    <text evidence="3">The sequence shown here is derived from an EMBL/GenBank/DDBJ whole genome shotgun (WGS) entry which is preliminary data.</text>
</comment>
<dbReference type="Pfam" id="PF22749">
    <property type="entry name" value="Arb2"/>
    <property type="match status" value="1"/>
</dbReference>
<feature type="compositionally biased region" description="Polar residues" evidence="1">
    <location>
        <begin position="12"/>
        <end position="22"/>
    </location>
</feature>
<feature type="compositionally biased region" description="Polar residues" evidence="1">
    <location>
        <begin position="97"/>
        <end position="114"/>
    </location>
</feature>
<dbReference type="GO" id="GO:0035197">
    <property type="term" value="F:siRNA binding"/>
    <property type="evidence" value="ECO:0007669"/>
    <property type="project" value="TreeGrafter"/>
</dbReference>
<dbReference type="Pfam" id="PF03909">
    <property type="entry name" value="BSD"/>
    <property type="match status" value="1"/>
</dbReference>
<reference evidence="3" key="1">
    <citation type="submission" date="2021-02" db="EMBL/GenBank/DDBJ databases">
        <authorList>
            <person name="Nowell W R."/>
        </authorList>
    </citation>
    <scope>NUCLEOTIDE SEQUENCE</scope>
</reference>